<dbReference type="Proteomes" id="UP000306319">
    <property type="component" value="Unassembled WGS sequence"/>
</dbReference>
<proteinExistence type="predicted"/>
<gene>
    <name evidence="1" type="ORF">E5331_03490</name>
</gene>
<reference evidence="1" key="1">
    <citation type="submission" date="2019-04" db="EMBL/GenBank/DDBJ databases">
        <title>Microbes associate with the intestines of laboratory mice.</title>
        <authorList>
            <person name="Navarre W."/>
            <person name="Wong E."/>
            <person name="Huang K."/>
            <person name="Tropini C."/>
            <person name="Ng K."/>
            <person name="Yu B."/>
        </authorList>
    </citation>
    <scope>NUCLEOTIDE SEQUENCE</scope>
    <source>
        <strain evidence="1">NM04_E33</strain>
    </source>
</reference>
<evidence type="ECO:0000313" key="2">
    <source>
        <dbReference type="Proteomes" id="UP000306319"/>
    </source>
</evidence>
<organism evidence="1 2">
    <name type="scientific">Lepagella muris</name>
    <dbReference type="NCBI Taxonomy" id="3032870"/>
    <lineage>
        <taxon>Bacteria</taxon>
        <taxon>Pseudomonadati</taxon>
        <taxon>Bacteroidota</taxon>
        <taxon>Bacteroidia</taxon>
        <taxon>Bacteroidales</taxon>
        <taxon>Muribaculaceae</taxon>
        <taxon>Lepagella</taxon>
    </lineage>
</organism>
<name>A0AC61RLW8_9BACT</name>
<comment type="caution">
    <text evidence="1">The sequence shown here is derived from an EMBL/GenBank/DDBJ whole genome shotgun (WGS) entry which is preliminary data.</text>
</comment>
<dbReference type="EMBL" id="SRYB01000003">
    <property type="protein sequence ID" value="TGY80311.1"/>
    <property type="molecule type" value="Genomic_DNA"/>
</dbReference>
<keyword evidence="2" id="KW-1185">Reference proteome</keyword>
<accession>A0AC61RLW8</accession>
<evidence type="ECO:0000313" key="1">
    <source>
        <dbReference type="EMBL" id="TGY80311.1"/>
    </source>
</evidence>
<sequence>MSRSKRKTPMSTFATSQKDDKRMVNRIFRHKSKQAINTGHEPPHRLREVSDVYCFAGDGKTYWSFDWKDIEKIMRK</sequence>
<protein>
    <submittedName>
        <fullName evidence="1">Uncharacterized protein</fullName>
    </submittedName>
</protein>